<feature type="coiled-coil region" evidence="1">
    <location>
        <begin position="91"/>
        <end position="118"/>
    </location>
</feature>
<evidence type="ECO:0000259" key="4">
    <source>
        <dbReference type="Pfam" id="PF25989"/>
    </source>
</evidence>
<proteinExistence type="predicted"/>
<sequence>MKKRLLIIAILMSISILMLNECDSKKSVTKSESNYSIYTITAPQNVYLDGEVRYVQQQNFYLDSTKGSLDKISVSNNQDVKKGQNLYTYKNDQRIQEYQTYIDQLKTLQDEESKLKKQVGITDKSQTDDSANGKVVELQSQINQNYQQQTNLKQQINSVKDARYIVVTAPFDGNVQISPDSNKCILTITNKTMEVVSNVSEKDILKLKIGQSIDINIYGTNEETKGTINSISNTPIESAVQTSTDSGASGVQGASNSNISHYSVHIGIDMQKDLYQGFHIQGITIAENQVPRIPVSAIVNDNNNTYVWLVDNNKLSKANIEYESYNKAYAKIKSGLKFGDKVIANPTSSIKEGDNVDATTIRN</sequence>
<feature type="signal peptide" evidence="2">
    <location>
        <begin position="1"/>
        <end position="20"/>
    </location>
</feature>
<feature type="domain" description="YknX-like beta-barrel" evidence="5">
    <location>
        <begin position="193"/>
        <end position="280"/>
    </location>
</feature>
<dbReference type="InterPro" id="IPR058636">
    <property type="entry name" value="Beta-barrel_YknX"/>
</dbReference>
<dbReference type="InterPro" id="IPR058637">
    <property type="entry name" value="YknX-like_C"/>
</dbReference>
<dbReference type="Pfam" id="PF25989">
    <property type="entry name" value="YknX_C"/>
    <property type="match status" value="1"/>
</dbReference>
<reference evidence="6 7" key="1">
    <citation type="journal article" date="2021" name="Int. J. Syst. Evol. Microbiol.">
        <title>Clostridium zeae sp. nov., isolated from corn silage.</title>
        <authorList>
            <person name="Kobayashi H."/>
            <person name="Tanizawa Y."/>
            <person name="Yagura M."/>
            <person name="Sakamoto M."/>
            <person name="Ohkuma M."/>
            <person name="Tohno M."/>
        </authorList>
    </citation>
    <scope>NUCLEOTIDE SEQUENCE [LARGE SCALE GENOMIC DNA]</scope>
    <source>
        <strain evidence="6 7">CSC2</strain>
    </source>
</reference>
<evidence type="ECO:0000256" key="2">
    <source>
        <dbReference type="SAM" id="SignalP"/>
    </source>
</evidence>
<organism evidence="6 7">
    <name type="scientific">Clostridium zeae</name>
    <dbReference type="NCBI Taxonomy" id="2759022"/>
    <lineage>
        <taxon>Bacteria</taxon>
        <taxon>Bacillati</taxon>
        <taxon>Bacillota</taxon>
        <taxon>Clostridia</taxon>
        <taxon>Eubacteriales</taxon>
        <taxon>Clostridiaceae</taxon>
        <taxon>Clostridium</taxon>
    </lineage>
</organism>
<dbReference type="Gene3D" id="2.40.30.170">
    <property type="match status" value="1"/>
</dbReference>
<dbReference type="EMBL" id="BMBA01000009">
    <property type="protein sequence ID" value="GFZ34047.1"/>
    <property type="molecule type" value="Genomic_DNA"/>
</dbReference>
<comment type="caution">
    <text evidence="6">The sequence shown here is derived from an EMBL/GenBank/DDBJ whole genome shotgun (WGS) entry which is preliminary data.</text>
</comment>
<keyword evidence="7" id="KW-1185">Reference proteome</keyword>
<keyword evidence="1" id="KW-0175">Coiled coil</keyword>
<dbReference type="PANTHER" id="PTHR30469:SF33">
    <property type="entry name" value="SLR1207 PROTEIN"/>
    <property type="match status" value="1"/>
</dbReference>
<dbReference type="Pfam" id="PF25990">
    <property type="entry name" value="Beta-barrel_YknX"/>
    <property type="match status" value="1"/>
</dbReference>
<keyword evidence="2" id="KW-0732">Signal</keyword>
<dbReference type="Gene3D" id="2.40.420.20">
    <property type="match status" value="1"/>
</dbReference>
<evidence type="ECO:0000313" key="7">
    <source>
        <dbReference type="Proteomes" id="UP000663802"/>
    </source>
</evidence>
<dbReference type="Proteomes" id="UP000663802">
    <property type="component" value="Unassembled WGS sequence"/>
</dbReference>
<accession>A0ABQ1EH41</accession>
<feature type="domain" description="YknX-like barrel-sandwich hybrid" evidence="3">
    <location>
        <begin position="58"/>
        <end position="175"/>
    </location>
</feature>
<gene>
    <name evidence="6" type="ORF">CSC2_45730</name>
</gene>
<dbReference type="InterPro" id="IPR058639">
    <property type="entry name" value="BSH_YknX-like"/>
</dbReference>
<feature type="chain" id="PRO_5046023438" evidence="2">
    <location>
        <begin position="21"/>
        <end position="363"/>
    </location>
</feature>
<evidence type="ECO:0000259" key="5">
    <source>
        <dbReference type="Pfam" id="PF25990"/>
    </source>
</evidence>
<dbReference type="Pfam" id="PF25984">
    <property type="entry name" value="BSH_YknX"/>
    <property type="match status" value="1"/>
</dbReference>
<dbReference type="PANTHER" id="PTHR30469">
    <property type="entry name" value="MULTIDRUG RESISTANCE PROTEIN MDTA"/>
    <property type="match status" value="1"/>
</dbReference>
<name>A0ABQ1EH41_9CLOT</name>
<protein>
    <submittedName>
        <fullName evidence="6">ABC transporter permease</fullName>
    </submittedName>
</protein>
<evidence type="ECO:0000313" key="6">
    <source>
        <dbReference type="EMBL" id="GFZ34047.1"/>
    </source>
</evidence>
<evidence type="ECO:0000256" key="1">
    <source>
        <dbReference type="SAM" id="Coils"/>
    </source>
</evidence>
<feature type="domain" description="YknX-like C-terminal permuted SH3-like" evidence="4">
    <location>
        <begin position="292"/>
        <end position="357"/>
    </location>
</feature>
<dbReference type="RefSeq" id="WP_228731349.1">
    <property type="nucleotide sequence ID" value="NZ_BMBA01000009.1"/>
</dbReference>
<dbReference type="SUPFAM" id="SSF111369">
    <property type="entry name" value="HlyD-like secretion proteins"/>
    <property type="match status" value="1"/>
</dbReference>
<evidence type="ECO:0000259" key="3">
    <source>
        <dbReference type="Pfam" id="PF25984"/>
    </source>
</evidence>